<dbReference type="InterPro" id="IPR010620">
    <property type="entry name" value="SBBP_repeat"/>
</dbReference>
<dbReference type="InterPro" id="IPR052918">
    <property type="entry name" value="Motility_Chemotaxis_Reg"/>
</dbReference>
<accession>A0A2W4VZ43</accession>
<comment type="caution">
    <text evidence="1">The sequence shown here is derived from an EMBL/GenBank/DDBJ whole genome shotgun (WGS) entry which is preliminary data.</text>
</comment>
<gene>
    <name evidence="1" type="ORF">DCF25_10860</name>
</gene>
<dbReference type="SUPFAM" id="SSF51120">
    <property type="entry name" value="beta-Roll"/>
    <property type="match status" value="1"/>
</dbReference>
<reference evidence="1 2" key="2">
    <citation type="submission" date="2018-06" db="EMBL/GenBank/DDBJ databases">
        <title>Metagenomic assembly of (sub)arctic Cyanobacteria and their associated microbiome from non-axenic cultures.</title>
        <authorList>
            <person name="Baurain D."/>
        </authorList>
    </citation>
    <scope>NUCLEOTIDE SEQUENCE [LARGE SCALE GENOMIC DNA]</scope>
    <source>
        <strain evidence="1">ULC129bin1</strain>
    </source>
</reference>
<dbReference type="EMBL" id="QBMC01000065">
    <property type="protein sequence ID" value="PZO17591.1"/>
    <property type="molecule type" value="Genomic_DNA"/>
</dbReference>
<dbReference type="PANTHER" id="PTHR35580:SF1">
    <property type="entry name" value="PHYTASE-LIKE DOMAIN-CONTAINING PROTEIN"/>
    <property type="match status" value="1"/>
</dbReference>
<proteinExistence type="predicted"/>
<evidence type="ECO:0000313" key="2">
    <source>
        <dbReference type="Proteomes" id="UP000249354"/>
    </source>
</evidence>
<dbReference type="SUPFAM" id="SSF101898">
    <property type="entry name" value="NHL repeat"/>
    <property type="match status" value="1"/>
</dbReference>
<dbReference type="Pfam" id="PF06739">
    <property type="entry name" value="SBBP"/>
    <property type="match status" value="4"/>
</dbReference>
<dbReference type="Proteomes" id="UP000249354">
    <property type="component" value="Unassembled WGS sequence"/>
</dbReference>
<sequence length="694" mass="75092">MQNSPLDQSQNILEDSQPVPTMPLTFQLFTPGSDVAIGFRPDQLVWGRTGNDVVIGYQADTVGSGRSQADILVGDLAIEDPQSRDWEDTFILGDWTRPYYSAPVPDFSNLSLSSLGALDAAIVTDFRPSKDTLQLHGSAQDYQLLNLSAGTALLRTADNQIDLTAFIIGSEQLSLSADYFQFQGNSPHPIELPRLQQLGSAAYDIPLAIATDIEQNVYIAGGTNGDLIKENLGLRDNFIVKYDSQGNELFSLQFGTSEFDTIYGIGTDNEGNFYVTGVTAGNLAGPKQSQDLDTFVAKYNSQGEQTWIRQIGQNVLFNAFNLAVNKETGDVVISGADLKEDGQDDTFVIKFDTNGDRQWTTETGTSGPLSFDESYGLSIADDGSIYAGGWTAGDLDPTDTEGNQGLYDNWLAKYDPTTGEAQWITQYGTPDYEWLWDVDTDSTGAVYTTGWTLGNLAGENQGSYDAYLMKFDSEGTLLWQQQFGTAGDDQAYSLHIDDADRIFVGGYTNSSLAGTNAGSFDAWIARYDQQGQRQWIEQFGTSDRDELYGLTSDNNGNLYATGITQGSTGALNAGSFDGWTAKLDSLSGELLNFGGNRSQSIESAPTSNDFSADEIIEGGLEGSGSPNQIAEVLESDELVLSLDVALDGAIASLQTAIGAFTLGNRVEIGQQMLLDFLGERESAIFQDYIATQVS</sequence>
<dbReference type="Gene3D" id="2.120.10.30">
    <property type="entry name" value="TolB, C-terminal domain"/>
    <property type="match status" value="2"/>
</dbReference>
<dbReference type="InterPro" id="IPR011042">
    <property type="entry name" value="6-blade_b-propeller_TolB-like"/>
</dbReference>
<dbReference type="PANTHER" id="PTHR35580">
    <property type="entry name" value="CELL SURFACE GLYCOPROTEIN (S-LAYER PROTEIN)-LIKE PROTEIN"/>
    <property type="match status" value="1"/>
</dbReference>
<name>A0A2W4VZ43_9CYAN</name>
<protein>
    <submittedName>
        <fullName evidence="1">Hemolysin</fullName>
    </submittedName>
</protein>
<evidence type="ECO:0000313" key="1">
    <source>
        <dbReference type="EMBL" id="PZO17591.1"/>
    </source>
</evidence>
<dbReference type="InterPro" id="IPR011049">
    <property type="entry name" value="Serralysin-like_metalloprot_C"/>
</dbReference>
<dbReference type="AlphaFoldDB" id="A0A2W4VZ43"/>
<organism evidence="1 2">
    <name type="scientific">Leptolyngbya foveolarum</name>
    <dbReference type="NCBI Taxonomy" id="47253"/>
    <lineage>
        <taxon>Bacteria</taxon>
        <taxon>Bacillati</taxon>
        <taxon>Cyanobacteriota</taxon>
        <taxon>Cyanophyceae</taxon>
        <taxon>Leptolyngbyales</taxon>
        <taxon>Leptolyngbyaceae</taxon>
        <taxon>Leptolyngbya group</taxon>
        <taxon>Leptolyngbya</taxon>
    </lineage>
</organism>
<reference evidence="2" key="1">
    <citation type="submission" date="2018-04" db="EMBL/GenBank/DDBJ databases">
        <authorList>
            <person name="Cornet L."/>
        </authorList>
    </citation>
    <scope>NUCLEOTIDE SEQUENCE [LARGE SCALE GENOMIC DNA]</scope>
</reference>